<keyword evidence="3 6" id="KW-0238">DNA-binding</keyword>
<dbReference type="EMBL" id="CH476615">
    <property type="protein sequence ID" value="EEP76927.1"/>
    <property type="molecule type" value="Genomic_DNA"/>
</dbReference>
<name>C4JJG9_UNCRE</name>
<proteinExistence type="predicted"/>
<dbReference type="OMA" id="CNELIPR"/>
<dbReference type="PROSITE" id="PS50039">
    <property type="entry name" value="FORK_HEAD_3"/>
    <property type="match status" value="1"/>
</dbReference>
<dbReference type="InterPro" id="IPR036388">
    <property type="entry name" value="WH-like_DNA-bd_sf"/>
</dbReference>
<feature type="region of interest" description="Disordered" evidence="7">
    <location>
        <begin position="184"/>
        <end position="203"/>
    </location>
</feature>
<keyword evidence="4" id="KW-0804">Transcription</keyword>
<feature type="domain" description="Fork-head" evidence="8">
    <location>
        <begin position="249"/>
        <end position="344"/>
    </location>
</feature>
<organism evidence="9 10">
    <name type="scientific">Uncinocarpus reesii (strain UAMH 1704)</name>
    <dbReference type="NCBI Taxonomy" id="336963"/>
    <lineage>
        <taxon>Eukaryota</taxon>
        <taxon>Fungi</taxon>
        <taxon>Dikarya</taxon>
        <taxon>Ascomycota</taxon>
        <taxon>Pezizomycotina</taxon>
        <taxon>Eurotiomycetes</taxon>
        <taxon>Eurotiomycetidae</taxon>
        <taxon>Onygenales</taxon>
        <taxon>Onygenaceae</taxon>
        <taxon>Uncinocarpus</taxon>
    </lineage>
</organism>
<dbReference type="HOGENOM" id="CLU_602695_0_0_1"/>
<comment type="subcellular location">
    <subcellularLocation>
        <location evidence="1 6">Nucleus</location>
    </subcellularLocation>
</comment>
<gene>
    <name evidence="9" type="ORF">UREG_01776</name>
</gene>
<dbReference type="KEGG" id="ure:UREG_01776"/>
<reference evidence="10" key="1">
    <citation type="journal article" date="2009" name="Genome Res.">
        <title>Comparative genomic analyses of the human fungal pathogens Coccidioides and their relatives.</title>
        <authorList>
            <person name="Sharpton T.J."/>
            <person name="Stajich J.E."/>
            <person name="Rounsley S.D."/>
            <person name="Gardner M.J."/>
            <person name="Wortman J.R."/>
            <person name="Jordar V.S."/>
            <person name="Maiti R."/>
            <person name="Kodira C.D."/>
            <person name="Neafsey D.E."/>
            <person name="Zeng Q."/>
            <person name="Hung C.-Y."/>
            <person name="McMahan C."/>
            <person name="Muszewska A."/>
            <person name="Grynberg M."/>
            <person name="Mandel M.A."/>
            <person name="Kellner E.M."/>
            <person name="Barker B.M."/>
            <person name="Galgiani J.N."/>
            <person name="Orbach M.J."/>
            <person name="Kirkland T.N."/>
            <person name="Cole G.T."/>
            <person name="Henn M.R."/>
            <person name="Birren B.W."/>
            <person name="Taylor J.W."/>
        </authorList>
    </citation>
    <scope>NUCLEOTIDE SEQUENCE [LARGE SCALE GENOMIC DNA]</scope>
    <source>
        <strain evidence="10">UAMH 1704</strain>
    </source>
</reference>
<evidence type="ECO:0000256" key="1">
    <source>
        <dbReference type="ARBA" id="ARBA00004123"/>
    </source>
</evidence>
<evidence type="ECO:0000256" key="2">
    <source>
        <dbReference type="ARBA" id="ARBA00023015"/>
    </source>
</evidence>
<evidence type="ECO:0000256" key="6">
    <source>
        <dbReference type="PROSITE-ProRule" id="PRU00089"/>
    </source>
</evidence>
<dbReference type="RefSeq" id="XP_002542260.1">
    <property type="nucleotide sequence ID" value="XM_002542214.1"/>
</dbReference>
<accession>C4JJG9</accession>
<keyword evidence="2" id="KW-0805">Transcription regulation</keyword>
<dbReference type="GeneID" id="8443829"/>
<feature type="compositionally biased region" description="Polar residues" evidence="7">
    <location>
        <begin position="188"/>
        <end position="203"/>
    </location>
</feature>
<evidence type="ECO:0000313" key="10">
    <source>
        <dbReference type="Proteomes" id="UP000002058"/>
    </source>
</evidence>
<dbReference type="PANTHER" id="PTHR45881">
    <property type="entry name" value="CHECKPOINT SUPPRESSOR 1-LIKE, ISOFORM A-RELATED"/>
    <property type="match status" value="1"/>
</dbReference>
<dbReference type="STRING" id="336963.C4JJG9"/>
<evidence type="ECO:0000256" key="7">
    <source>
        <dbReference type="SAM" id="MobiDB-lite"/>
    </source>
</evidence>
<dbReference type="GO" id="GO:0000981">
    <property type="term" value="F:DNA-binding transcription factor activity, RNA polymerase II-specific"/>
    <property type="evidence" value="ECO:0007669"/>
    <property type="project" value="TreeGrafter"/>
</dbReference>
<dbReference type="eggNOG" id="KOG2294">
    <property type="taxonomic scope" value="Eukaryota"/>
</dbReference>
<dbReference type="GO" id="GO:0005634">
    <property type="term" value="C:nucleus"/>
    <property type="evidence" value="ECO:0007669"/>
    <property type="project" value="UniProtKB-SubCell"/>
</dbReference>
<feature type="DNA-binding region" description="Fork-head" evidence="6">
    <location>
        <begin position="249"/>
        <end position="344"/>
    </location>
</feature>
<evidence type="ECO:0000256" key="4">
    <source>
        <dbReference type="ARBA" id="ARBA00023163"/>
    </source>
</evidence>
<dbReference type="Pfam" id="PF00250">
    <property type="entry name" value="Forkhead"/>
    <property type="match status" value="1"/>
</dbReference>
<feature type="region of interest" description="Disordered" evidence="7">
    <location>
        <begin position="344"/>
        <end position="377"/>
    </location>
</feature>
<dbReference type="InParanoid" id="C4JJG9"/>
<dbReference type="SMART" id="SM00339">
    <property type="entry name" value="FH"/>
    <property type="match status" value="1"/>
</dbReference>
<dbReference type="InterPro" id="IPR030456">
    <property type="entry name" value="TF_fork_head_CS_2"/>
</dbReference>
<evidence type="ECO:0000256" key="5">
    <source>
        <dbReference type="ARBA" id="ARBA00023242"/>
    </source>
</evidence>
<keyword evidence="10" id="KW-1185">Reference proteome</keyword>
<dbReference type="GO" id="GO:0000978">
    <property type="term" value="F:RNA polymerase II cis-regulatory region sequence-specific DNA binding"/>
    <property type="evidence" value="ECO:0007669"/>
    <property type="project" value="TreeGrafter"/>
</dbReference>
<dbReference type="PROSITE" id="PS00658">
    <property type="entry name" value="FORK_HEAD_2"/>
    <property type="match status" value="1"/>
</dbReference>
<dbReference type="InterPro" id="IPR036390">
    <property type="entry name" value="WH_DNA-bd_sf"/>
</dbReference>
<dbReference type="Proteomes" id="UP000002058">
    <property type="component" value="Unassembled WGS sequence"/>
</dbReference>
<sequence>MEEAPMSHSFQNVQAHTSYTPLDASHLNGKPSPQQRSYPLEAVSAPETCLEELLFPYFPINMLDLTNGSKSQLSQSMSDTLPETYAWGFDQNEFYSDFGIFDHDIQEVADTIIPSPAQFKSTFSENCDQFDLINPFPALQDLEHLAGFKEFHAARKPYGPNSPASFPDSEVLHPQYDISGSAGFRPSFKSSTPRPGSAMYSSFTADNSMASSPLGDSQPLLQPRSVPDIGLGLFEDDSDTDSITSDEPYARLIWKALMSAPGHKMVLKEIYEWFEKHTNKAKNPDSKGWQNSIRHNLSMNAAFEAVREASSPGGSPKRSGNVWVLTKHAVKHGVQSTTRYRKMPGIHKKTTKSEHPAPQRQRSGAKGGRAARKAARFRRALQEAQKAGENHCYPENLNDITTQASYTTKERPLSPPNPEMNFAVEGYDLSYLSGCTDFPPESPIFYHTIGTGEQALIPDYSILDGQAISPDFNPFM</sequence>
<dbReference type="VEuPathDB" id="FungiDB:UREG_01776"/>
<dbReference type="SUPFAM" id="SSF46785">
    <property type="entry name" value="Winged helix' DNA-binding domain"/>
    <property type="match status" value="1"/>
</dbReference>
<evidence type="ECO:0000313" key="9">
    <source>
        <dbReference type="EMBL" id="EEP76927.1"/>
    </source>
</evidence>
<protein>
    <recommendedName>
        <fullName evidence="8">Fork-head domain-containing protein</fullName>
    </recommendedName>
</protein>
<dbReference type="InterPro" id="IPR001766">
    <property type="entry name" value="Fork_head_dom"/>
</dbReference>
<dbReference type="PANTHER" id="PTHR45881:SF5">
    <property type="entry name" value="FORK-HEAD DOMAIN-CONTAINING PROTEIN"/>
    <property type="match status" value="1"/>
</dbReference>
<dbReference type="Gene3D" id="1.10.10.10">
    <property type="entry name" value="Winged helix-like DNA-binding domain superfamily/Winged helix DNA-binding domain"/>
    <property type="match status" value="1"/>
</dbReference>
<keyword evidence="5 6" id="KW-0539">Nucleus</keyword>
<dbReference type="CDD" id="cd20032">
    <property type="entry name" value="FH_FOXO"/>
    <property type="match status" value="1"/>
</dbReference>
<evidence type="ECO:0000256" key="3">
    <source>
        <dbReference type="ARBA" id="ARBA00023125"/>
    </source>
</evidence>
<dbReference type="OrthoDB" id="5954824at2759"/>
<evidence type="ECO:0000259" key="8">
    <source>
        <dbReference type="PROSITE" id="PS50039"/>
    </source>
</evidence>
<dbReference type="AlphaFoldDB" id="C4JJG9"/>